<dbReference type="NCBIfam" id="NF003555">
    <property type="entry name" value="PRK05218.1"/>
    <property type="match status" value="1"/>
</dbReference>
<sequence length="713" mass="81408">MVNQETYEFQAEITQLMSLIINTVYSNKEIFLRELISNASDALDKIRYQSLSDPKVLETEPELFIRITPKPEEKVLEIRDSGIGMTKAELINNLGTIAKSGTKAFMEALSAGADVSMIGQFGVGFYSLFLVADKVQVISKNNDDEQYIWESNAGGSFTVTLDETNERIGRGTILRLFLKEDQLEYLEEKRIKDVVKKHSEFVAYPIQLMVTKEVEKDVPVAAEEEEKKDEEKEEDDKKPKLEEVDEEEEEKKKDEAKTKKVKETVKELEELNKTKPLWTKNPSEVTQEEYNAFYKSISNDWEDPLAVKHFSVEGQLEFKAILFVPKRAPFDLFESKKKKTNIKLYVRRVFITDEAEELIPEWLSFVKGVVDSEDLPLNLSREMLQQNKIMKVIKKNIVKKLIETFNEIAEDSEQFDKFYTAFSKNIKLGIHEDTQNRAALAKLLRYNSTKSVDELTSLSDYVTRMPEHQKNIYFITGESIKAVEKSPFLDALKAKNFEVLFLVDPIDEYAFSQLKEFEGKQLVDITKDFELEETEEEKEQREKEIKEYEGLTKALKDILGDQVEKVVVSHKLVDAPAAIRTGQFGWSANMERIMKAQALRDSTMSSYMASKKIFEISPKSPIIKELKKRVEEGGADNKTVKDLTNLLYETALLTSGFSLEEPASFASRINRLISLGLNIDEDEAASEDAAAPEAAPEAPAEEISAETEMEEVD</sequence>
<evidence type="ECO:0000256" key="4">
    <source>
        <dbReference type="ARBA" id="ARBA00022741"/>
    </source>
</evidence>
<keyword evidence="5 7" id="KW-0067">ATP-binding</keyword>
<dbReference type="InterPro" id="IPR036890">
    <property type="entry name" value="HATPase_C_sf"/>
</dbReference>
<evidence type="ECO:0000256" key="8">
    <source>
        <dbReference type="SAM" id="MobiDB-lite"/>
    </source>
</evidence>
<evidence type="ECO:0000256" key="7">
    <source>
        <dbReference type="PIRSR" id="PIRSR002583-1"/>
    </source>
</evidence>
<dbReference type="GO" id="GO:0005524">
    <property type="term" value="F:ATP binding"/>
    <property type="evidence" value="ECO:0007669"/>
    <property type="project" value="UniProtKB-KW"/>
</dbReference>
<feature type="binding site" evidence="7">
    <location>
        <position position="38"/>
    </location>
    <ligand>
        <name>ATP</name>
        <dbReference type="ChEBI" id="CHEBI:30616"/>
    </ligand>
</feature>
<dbReference type="FunFam" id="3.30.565.10:FF:000001">
    <property type="entry name" value="Heat shock protein HSP 90-alpha"/>
    <property type="match status" value="1"/>
</dbReference>
<dbReference type="PIRSF" id="PIRSF002583">
    <property type="entry name" value="Hsp90"/>
    <property type="match status" value="1"/>
</dbReference>
<feature type="compositionally biased region" description="Basic and acidic residues" evidence="8">
    <location>
        <begin position="250"/>
        <end position="259"/>
    </location>
</feature>
<evidence type="ECO:0000256" key="5">
    <source>
        <dbReference type="ARBA" id="ARBA00022840"/>
    </source>
</evidence>
<feature type="binding site" evidence="7">
    <location>
        <position position="85"/>
    </location>
    <ligand>
        <name>ATP</name>
        <dbReference type="ChEBI" id="CHEBI:30616"/>
    </ligand>
</feature>
<dbReference type="InterPro" id="IPR019805">
    <property type="entry name" value="Heat_shock_protein_90_CS"/>
</dbReference>
<protein>
    <submittedName>
        <fullName evidence="10">ATP-dependent molecular chaperone HSC82</fullName>
    </submittedName>
</protein>
<dbReference type="EMBL" id="AP012217">
    <property type="protein sequence ID" value="BAO40998.1"/>
    <property type="molecule type" value="Genomic_DNA"/>
</dbReference>
<comment type="subcellular location">
    <subcellularLocation>
        <location evidence="1">Cytoplasm</location>
    </subcellularLocation>
</comment>
<dbReference type="InterPro" id="IPR003594">
    <property type="entry name" value="HATPase_dom"/>
</dbReference>
<dbReference type="RefSeq" id="XP_022676808.1">
    <property type="nucleotide sequence ID" value="XM_022820334.1"/>
</dbReference>
<dbReference type="InterPro" id="IPR037196">
    <property type="entry name" value="HSP90_C"/>
</dbReference>
<dbReference type="PRINTS" id="PR00775">
    <property type="entry name" value="HEATSHOCK90"/>
</dbReference>
<keyword evidence="6" id="KW-0143">Chaperone</keyword>
<dbReference type="OrthoDB" id="28737at2759"/>
<feature type="domain" description="Histidine kinase/HSP90-like ATPase" evidence="9">
    <location>
        <begin position="27"/>
        <end position="165"/>
    </location>
</feature>
<dbReference type="GO" id="GO:0043248">
    <property type="term" value="P:proteasome assembly"/>
    <property type="evidence" value="ECO:0007669"/>
    <property type="project" value="UniProtKB-ARBA"/>
</dbReference>
<dbReference type="SUPFAM" id="SSF110942">
    <property type="entry name" value="HSP90 C-terminal domain"/>
    <property type="match status" value="1"/>
</dbReference>
<dbReference type="InterPro" id="IPR020575">
    <property type="entry name" value="Hsp90_N"/>
</dbReference>
<proteinExistence type="inferred from homology"/>
<feature type="binding site" evidence="7">
    <location>
        <position position="34"/>
    </location>
    <ligand>
        <name>ATP</name>
        <dbReference type="ChEBI" id="CHEBI:30616"/>
    </ligand>
</feature>
<evidence type="ECO:0000256" key="3">
    <source>
        <dbReference type="ARBA" id="ARBA00022490"/>
    </source>
</evidence>
<feature type="binding site" evidence="7">
    <location>
        <position position="381"/>
    </location>
    <ligand>
        <name>ATP</name>
        <dbReference type="ChEBI" id="CHEBI:30616"/>
    </ligand>
</feature>
<evidence type="ECO:0000313" key="11">
    <source>
        <dbReference type="Proteomes" id="UP000065495"/>
    </source>
</evidence>
<reference evidence="10 11" key="1">
    <citation type="journal article" date="2015" name="Biotechnol. Biofuels">
        <title>Genetic basis of the highly efficient yeast Kluyveromyces marxianus: complete genome sequence and transcriptome analyses.</title>
        <authorList>
            <person name="Lertwattanasakul N."/>
            <person name="Kosaka T."/>
            <person name="Hosoyama A."/>
            <person name="Suzuki Y."/>
            <person name="Rodrussamee N."/>
            <person name="Matsutani M."/>
            <person name="Murata M."/>
            <person name="Fujimoto N."/>
            <person name="Suprayogi"/>
            <person name="Tsuchikane K."/>
            <person name="Limtong S."/>
            <person name="Fujita N."/>
            <person name="Yamada M."/>
        </authorList>
    </citation>
    <scope>NUCLEOTIDE SEQUENCE [LARGE SCALE GENOMIC DNA]</scope>
    <source>
        <strain evidence="11">DMKU3-1042 / BCC 29191 / NBRC 104275</strain>
    </source>
</reference>
<name>W0TD70_KLUMD</name>
<dbReference type="GO" id="GO:0005737">
    <property type="term" value="C:cytoplasm"/>
    <property type="evidence" value="ECO:0007669"/>
    <property type="project" value="UniProtKB-SubCell"/>
</dbReference>
<dbReference type="SUPFAM" id="SSF54211">
    <property type="entry name" value="Ribosomal protein S5 domain 2-like"/>
    <property type="match status" value="1"/>
</dbReference>
<dbReference type="Pfam" id="PF00183">
    <property type="entry name" value="HSP90"/>
    <property type="match status" value="1"/>
</dbReference>
<dbReference type="KEGG" id="kmx:KLMA_50344"/>
<dbReference type="FunFam" id="3.40.50.11260:FF:000001">
    <property type="entry name" value="Heat shock protein 90 alpha"/>
    <property type="match status" value="1"/>
</dbReference>
<keyword evidence="4 7" id="KW-0547">Nucleotide-binding</keyword>
<dbReference type="FunFam" id="3.30.230.80:FF:000001">
    <property type="entry name" value="Heat shock protein 90 alpha"/>
    <property type="match status" value="1"/>
</dbReference>
<dbReference type="Pfam" id="PF13589">
    <property type="entry name" value="HATPase_c_3"/>
    <property type="match status" value="1"/>
</dbReference>
<feature type="compositionally biased region" description="Acidic residues" evidence="8">
    <location>
        <begin position="699"/>
        <end position="713"/>
    </location>
</feature>
<feature type="binding site" evidence="7">
    <location>
        <position position="99"/>
    </location>
    <ligand>
        <name>ATP</name>
        <dbReference type="ChEBI" id="CHEBI:30616"/>
    </ligand>
</feature>
<evidence type="ECO:0000256" key="6">
    <source>
        <dbReference type="ARBA" id="ARBA00023186"/>
    </source>
</evidence>
<dbReference type="Gene3D" id="3.30.230.80">
    <property type="match status" value="1"/>
</dbReference>
<keyword evidence="3" id="KW-0963">Cytoplasm</keyword>
<gene>
    <name evidence="10" type="primary">HSP82</name>
    <name evidence="10" type="ORF">KLMA_50344</name>
</gene>
<evidence type="ECO:0000259" key="9">
    <source>
        <dbReference type="SMART" id="SM00387"/>
    </source>
</evidence>
<feature type="compositionally biased region" description="Low complexity" evidence="8">
    <location>
        <begin position="687"/>
        <end position="698"/>
    </location>
</feature>
<dbReference type="VEuPathDB" id="FungiDB:KLMA_50344"/>
<dbReference type="Gene3D" id="1.20.120.790">
    <property type="entry name" value="Heat shock protein 90, C-terminal domain"/>
    <property type="match status" value="1"/>
</dbReference>
<dbReference type="InterPro" id="IPR001404">
    <property type="entry name" value="Hsp90_fam"/>
</dbReference>
<dbReference type="FunFam" id="1.20.120.790:FF:000001">
    <property type="entry name" value="Heat shock protein 90 alpha"/>
    <property type="match status" value="1"/>
</dbReference>
<dbReference type="GeneID" id="34716950"/>
<accession>W0TD70</accession>
<feature type="binding site" evidence="7">
    <location>
        <position position="172"/>
    </location>
    <ligand>
        <name>ATP</name>
        <dbReference type="ChEBI" id="CHEBI:30616"/>
    </ligand>
</feature>
<feature type="region of interest" description="Disordered" evidence="8">
    <location>
        <begin position="683"/>
        <end position="713"/>
    </location>
</feature>
<feature type="binding site" evidence="7">
    <location>
        <position position="80"/>
    </location>
    <ligand>
        <name>ATP</name>
        <dbReference type="ChEBI" id="CHEBI:30616"/>
    </ligand>
</feature>
<dbReference type="AlphaFoldDB" id="W0TD70"/>
<feature type="binding site" evidence="7">
    <location>
        <begin position="120"/>
        <end position="125"/>
    </location>
    <ligand>
        <name>ATP</name>
        <dbReference type="ChEBI" id="CHEBI:30616"/>
    </ligand>
</feature>
<dbReference type="GO" id="GO:0140662">
    <property type="term" value="F:ATP-dependent protein folding chaperone"/>
    <property type="evidence" value="ECO:0007669"/>
    <property type="project" value="InterPro"/>
</dbReference>
<dbReference type="Proteomes" id="UP000065495">
    <property type="component" value="Chromosome 5"/>
</dbReference>
<dbReference type="Gene3D" id="3.40.50.11260">
    <property type="match status" value="1"/>
</dbReference>
<dbReference type="GO" id="GO:0051082">
    <property type="term" value="F:unfolded protein binding"/>
    <property type="evidence" value="ECO:0007669"/>
    <property type="project" value="InterPro"/>
</dbReference>
<evidence type="ECO:0000313" key="10">
    <source>
        <dbReference type="EMBL" id="BAO40998.1"/>
    </source>
</evidence>
<dbReference type="GO" id="GO:0016887">
    <property type="term" value="F:ATP hydrolysis activity"/>
    <property type="evidence" value="ECO:0007669"/>
    <property type="project" value="InterPro"/>
</dbReference>
<feature type="compositionally biased region" description="Acidic residues" evidence="8">
    <location>
        <begin position="222"/>
        <end position="234"/>
    </location>
</feature>
<dbReference type="SMART" id="SM00387">
    <property type="entry name" value="HATPase_c"/>
    <property type="match status" value="1"/>
</dbReference>
<dbReference type="GO" id="GO:0000492">
    <property type="term" value="P:box C/D snoRNP assembly"/>
    <property type="evidence" value="ECO:0007669"/>
    <property type="project" value="UniProtKB-ARBA"/>
</dbReference>
<dbReference type="PROSITE" id="PS00298">
    <property type="entry name" value="HSP90"/>
    <property type="match status" value="1"/>
</dbReference>
<feature type="region of interest" description="Disordered" evidence="8">
    <location>
        <begin position="221"/>
        <end position="259"/>
    </location>
</feature>
<dbReference type="HAMAP" id="MF_00505">
    <property type="entry name" value="HSP90"/>
    <property type="match status" value="1"/>
</dbReference>
<comment type="similarity">
    <text evidence="2">Belongs to the heat shock protein 90 family.</text>
</comment>
<organism evidence="10 11">
    <name type="scientific">Kluyveromyces marxianus (strain DMKU3-1042 / BCC 29191 / NBRC 104275)</name>
    <name type="common">Yeast</name>
    <name type="synonym">Candida kefyr</name>
    <dbReference type="NCBI Taxonomy" id="1003335"/>
    <lineage>
        <taxon>Eukaryota</taxon>
        <taxon>Fungi</taxon>
        <taxon>Dikarya</taxon>
        <taxon>Ascomycota</taxon>
        <taxon>Saccharomycotina</taxon>
        <taxon>Saccharomycetes</taxon>
        <taxon>Saccharomycetales</taxon>
        <taxon>Saccharomycetaceae</taxon>
        <taxon>Kluyveromyces</taxon>
    </lineage>
</organism>
<dbReference type="PANTHER" id="PTHR11528">
    <property type="entry name" value="HEAT SHOCK PROTEIN 90 FAMILY MEMBER"/>
    <property type="match status" value="1"/>
</dbReference>
<feature type="binding site" evidence="7">
    <location>
        <begin position="100"/>
        <end position="101"/>
    </location>
    <ligand>
        <name>ATP</name>
        <dbReference type="ChEBI" id="CHEBI:30616"/>
    </ligand>
</feature>
<feature type="binding site" evidence="7">
    <location>
        <position position="93"/>
    </location>
    <ligand>
        <name>ATP</name>
        <dbReference type="ChEBI" id="CHEBI:30616"/>
    </ligand>
</feature>
<dbReference type="InterPro" id="IPR020568">
    <property type="entry name" value="Ribosomal_Su5_D2-typ_SF"/>
</dbReference>
<dbReference type="CDD" id="cd16927">
    <property type="entry name" value="HATPase_Hsp90-like"/>
    <property type="match status" value="1"/>
</dbReference>
<dbReference type="SUPFAM" id="SSF55874">
    <property type="entry name" value="ATPase domain of HSP90 chaperone/DNA topoisomerase II/histidine kinase"/>
    <property type="match status" value="1"/>
</dbReference>
<dbReference type="Gene3D" id="3.30.565.10">
    <property type="entry name" value="Histidine kinase-like ATPase, C-terminal domain"/>
    <property type="match status" value="1"/>
</dbReference>
<evidence type="ECO:0000256" key="2">
    <source>
        <dbReference type="ARBA" id="ARBA00008239"/>
    </source>
</evidence>
<evidence type="ECO:0000256" key="1">
    <source>
        <dbReference type="ARBA" id="ARBA00004496"/>
    </source>
</evidence>